<name>A0ABQ7LSJ6_BRACM</name>
<evidence type="ECO:0000256" key="1">
    <source>
        <dbReference type="SAM" id="MobiDB-lite"/>
    </source>
</evidence>
<evidence type="ECO:0000313" key="2">
    <source>
        <dbReference type="EMBL" id="KAG5389529.1"/>
    </source>
</evidence>
<protein>
    <submittedName>
        <fullName evidence="2">Uncharacterized protein</fullName>
    </submittedName>
</protein>
<dbReference type="InterPro" id="IPR036770">
    <property type="entry name" value="Ankyrin_rpt-contain_sf"/>
</dbReference>
<dbReference type="Gene3D" id="1.25.40.20">
    <property type="entry name" value="Ankyrin repeat-containing domain"/>
    <property type="match status" value="1"/>
</dbReference>
<comment type="caution">
    <text evidence="2">The sequence shown here is derived from an EMBL/GenBank/DDBJ whole genome shotgun (WGS) entry which is preliminary data.</text>
</comment>
<sequence length="98" mass="10607">MAPCKRETERRRRSTENEKGRDEEGGSADDLHSAARSGYAWAGDVVSYLCKNKANVGVAAVDRGVASPSLISDFAPLHCATQGSHLDLVKKKTEDQTM</sequence>
<keyword evidence="3" id="KW-1185">Reference proteome</keyword>
<dbReference type="EMBL" id="JADBGQ010000007">
    <property type="protein sequence ID" value="KAG5389529.1"/>
    <property type="molecule type" value="Genomic_DNA"/>
</dbReference>
<evidence type="ECO:0000313" key="3">
    <source>
        <dbReference type="Proteomes" id="UP000823674"/>
    </source>
</evidence>
<feature type="region of interest" description="Disordered" evidence="1">
    <location>
        <begin position="1"/>
        <end position="32"/>
    </location>
</feature>
<reference evidence="2 3" key="1">
    <citation type="submission" date="2021-03" db="EMBL/GenBank/DDBJ databases">
        <authorList>
            <person name="King G.J."/>
            <person name="Bancroft I."/>
            <person name="Baten A."/>
            <person name="Bloomfield J."/>
            <person name="Borpatragohain P."/>
            <person name="He Z."/>
            <person name="Irish N."/>
            <person name="Irwin J."/>
            <person name="Liu K."/>
            <person name="Mauleon R.P."/>
            <person name="Moore J."/>
            <person name="Morris R."/>
            <person name="Ostergaard L."/>
            <person name="Wang B."/>
            <person name="Wells R."/>
        </authorList>
    </citation>
    <scope>NUCLEOTIDE SEQUENCE [LARGE SCALE GENOMIC DNA]</scope>
    <source>
        <strain evidence="2">R-o-18</strain>
        <tissue evidence="2">Leaf</tissue>
    </source>
</reference>
<organism evidence="2 3">
    <name type="scientific">Brassica rapa subsp. trilocularis</name>
    <dbReference type="NCBI Taxonomy" id="1813537"/>
    <lineage>
        <taxon>Eukaryota</taxon>
        <taxon>Viridiplantae</taxon>
        <taxon>Streptophyta</taxon>
        <taxon>Embryophyta</taxon>
        <taxon>Tracheophyta</taxon>
        <taxon>Spermatophyta</taxon>
        <taxon>Magnoliopsida</taxon>
        <taxon>eudicotyledons</taxon>
        <taxon>Gunneridae</taxon>
        <taxon>Pentapetalae</taxon>
        <taxon>rosids</taxon>
        <taxon>malvids</taxon>
        <taxon>Brassicales</taxon>
        <taxon>Brassicaceae</taxon>
        <taxon>Brassiceae</taxon>
        <taxon>Brassica</taxon>
    </lineage>
</organism>
<feature type="non-terminal residue" evidence="2">
    <location>
        <position position="98"/>
    </location>
</feature>
<proteinExistence type="predicted"/>
<gene>
    <name evidence="2" type="primary">A08p020740.1_BraROA</name>
    <name evidence="2" type="ORF">IGI04_031070</name>
</gene>
<dbReference type="Proteomes" id="UP000823674">
    <property type="component" value="Chromosome A08"/>
</dbReference>
<accession>A0ABQ7LSJ6</accession>